<accession>A0A8C9V852</accession>
<evidence type="ECO:0000256" key="12">
    <source>
        <dbReference type="SAM" id="MobiDB-lite"/>
    </source>
</evidence>
<dbReference type="PANTHER" id="PTHR11584">
    <property type="entry name" value="SERINE/THREONINE PROTEIN KINASE"/>
    <property type="match status" value="1"/>
</dbReference>
<evidence type="ECO:0000313" key="15">
    <source>
        <dbReference type="Proteomes" id="UP000694397"/>
    </source>
</evidence>
<dbReference type="SMART" id="SM00220">
    <property type="entry name" value="S_TKc"/>
    <property type="match status" value="1"/>
</dbReference>
<dbReference type="PROSITE" id="PS50011">
    <property type="entry name" value="PROTEIN_KINASE_DOM"/>
    <property type="match status" value="1"/>
</dbReference>
<dbReference type="AlphaFoldDB" id="A0A8C9V852"/>
<feature type="compositionally biased region" description="Basic and acidic residues" evidence="12">
    <location>
        <begin position="353"/>
        <end position="365"/>
    </location>
</feature>
<feature type="region of interest" description="Disordered" evidence="12">
    <location>
        <begin position="353"/>
        <end position="391"/>
    </location>
</feature>
<evidence type="ECO:0000256" key="9">
    <source>
        <dbReference type="ARBA" id="ARBA00048679"/>
    </source>
</evidence>
<keyword evidence="15" id="KW-1185">Reference proteome</keyword>
<dbReference type="PROSITE" id="PS00108">
    <property type="entry name" value="PROTEIN_KINASE_ST"/>
    <property type="match status" value="1"/>
</dbReference>
<keyword evidence="3" id="KW-0723">Serine/threonine-protein kinase</keyword>
<evidence type="ECO:0000256" key="3">
    <source>
        <dbReference type="ARBA" id="ARBA00022527"/>
    </source>
</evidence>
<dbReference type="FunFam" id="1.10.510.10:FF:000331">
    <property type="entry name" value="Mitogen-activated protein kinase kinase kinase 19"/>
    <property type="match status" value="1"/>
</dbReference>
<feature type="domain" description="Protein kinase" evidence="13">
    <location>
        <begin position="87"/>
        <end position="350"/>
    </location>
</feature>
<organism evidence="14 15">
    <name type="scientific">Scleropages formosus</name>
    <name type="common">Asian bonytongue</name>
    <name type="synonym">Osteoglossum formosum</name>
    <dbReference type="NCBI Taxonomy" id="113540"/>
    <lineage>
        <taxon>Eukaryota</taxon>
        <taxon>Metazoa</taxon>
        <taxon>Chordata</taxon>
        <taxon>Craniata</taxon>
        <taxon>Vertebrata</taxon>
        <taxon>Euteleostomi</taxon>
        <taxon>Actinopterygii</taxon>
        <taxon>Neopterygii</taxon>
        <taxon>Teleostei</taxon>
        <taxon>Osteoglossocephala</taxon>
        <taxon>Osteoglossomorpha</taxon>
        <taxon>Osteoglossiformes</taxon>
        <taxon>Osteoglossidae</taxon>
        <taxon>Scleropages</taxon>
    </lineage>
</organism>
<reference evidence="14 15" key="1">
    <citation type="submission" date="2019-04" db="EMBL/GenBank/DDBJ databases">
        <authorList>
            <consortium name="Wellcome Sanger Institute Data Sharing"/>
        </authorList>
    </citation>
    <scope>NUCLEOTIDE SEQUENCE [LARGE SCALE GENOMIC DNA]</scope>
</reference>
<evidence type="ECO:0000256" key="8">
    <source>
        <dbReference type="ARBA" id="ARBA00047899"/>
    </source>
</evidence>
<dbReference type="GeneTree" id="ENSGT00940000160383"/>
<comment type="catalytic activity">
    <reaction evidence="9">
        <text>L-seryl-[protein] + ATP = O-phospho-L-seryl-[protein] + ADP + H(+)</text>
        <dbReference type="Rhea" id="RHEA:17989"/>
        <dbReference type="Rhea" id="RHEA-COMP:9863"/>
        <dbReference type="Rhea" id="RHEA-COMP:11604"/>
        <dbReference type="ChEBI" id="CHEBI:15378"/>
        <dbReference type="ChEBI" id="CHEBI:29999"/>
        <dbReference type="ChEBI" id="CHEBI:30616"/>
        <dbReference type="ChEBI" id="CHEBI:83421"/>
        <dbReference type="ChEBI" id="CHEBI:456216"/>
        <dbReference type="EC" id="2.7.11.1"/>
    </reaction>
</comment>
<evidence type="ECO:0000256" key="5">
    <source>
        <dbReference type="ARBA" id="ARBA00022741"/>
    </source>
</evidence>
<dbReference type="SUPFAM" id="SSF56112">
    <property type="entry name" value="Protein kinase-like (PK-like)"/>
    <property type="match status" value="1"/>
</dbReference>
<evidence type="ECO:0000259" key="13">
    <source>
        <dbReference type="PROSITE" id="PS50011"/>
    </source>
</evidence>
<comment type="catalytic activity">
    <reaction evidence="8">
        <text>L-threonyl-[protein] + ATP = O-phospho-L-threonyl-[protein] + ADP + H(+)</text>
        <dbReference type="Rhea" id="RHEA:46608"/>
        <dbReference type="Rhea" id="RHEA-COMP:11060"/>
        <dbReference type="Rhea" id="RHEA-COMP:11605"/>
        <dbReference type="ChEBI" id="CHEBI:15378"/>
        <dbReference type="ChEBI" id="CHEBI:30013"/>
        <dbReference type="ChEBI" id="CHEBI:30616"/>
        <dbReference type="ChEBI" id="CHEBI:61977"/>
        <dbReference type="ChEBI" id="CHEBI:456216"/>
        <dbReference type="EC" id="2.7.11.1"/>
    </reaction>
</comment>
<dbReference type="InterPro" id="IPR008271">
    <property type="entry name" value="Ser/Thr_kinase_AS"/>
</dbReference>
<evidence type="ECO:0000256" key="2">
    <source>
        <dbReference type="ARBA" id="ARBA00012513"/>
    </source>
</evidence>
<keyword evidence="4" id="KW-0808">Transferase</keyword>
<evidence type="ECO:0000313" key="14">
    <source>
        <dbReference type="Ensembl" id="ENSSFOP00015031466.2"/>
    </source>
</evidence>
<evidence type="ECO:0000256" key="1">
    <source>
        <dbReference type="ARBA" id="ARBA00008874"/>
    </source>
</evidence>
<dbReference type="PANTHER" id="PTHR11584:SF369">
    <property type="entry name" value="MITOGEN-ACTIVATED PROTEIN KINASE KINASE KINASE 19-RELATED"/>
    <property type="match status" value="1"/>
</dbReference>
<proteinExistence type="inferred from homology"/>
<protein>
    <recommendedName>
        <fullName evidence="10">Mitogen-activated protein kinase kinase kinase 19</fullName>
        <ecNumber evidence="2">2.7.11.1</ecNumber>
    </recommendedName>
    <alternativeName>
        <fullName evidence="11">SPS1/STE20-related protein kinase YSK4</fullName>
    </alternativeName>
</protein>
<dbReference type="Ensembl" id="ENSSFOT00015031818.2">
    <property type="protein sequence ID" value="ENSSFOP00015031466.2"/>
    <property type="gene ID" value="ENSSFOG00015020163.2"/>
</dbReference>
<dbReference type="InterPro" id="IPR000719">
    <property type="entry name" value="Prot_kinase_dom"/>
</dbReference>
<keyword evidence="6" id="KW-0418">Kinase</keyword>
<feature type="compositionally biased region" description="Polar residues" evidence="12">
    <location>
        <begin position="372"/>
        <end position="382"/>
    </location>
</feature>
<reference evidence="14" key="2">
    <citation type="submission" date="2025-08" db="UniProtKB">
        <authorList>
            <consortium name="Ensembl"/>
        </authorList>
    </citation>
    <scope>IDENTIFICATION</scope>
</reference>
<keyword evidence="7" id="KW-0067">ATP-binding</keyword>
<comment type="similarity">
    <text evidence="1">Belongs to the protein kinase superfamily. STE Ser/Thr protein kinase family. STE20 subfamily.</text>
</comment>
<dbReference type="InterPro" id="IPR011009">
    <property type="entry name" value="Kinase-like_dom_sf"/>
</dbReference>
<evidence type="ECO:0000256" key="11">
    <source>
        <dbReference type="ARBA" id="ARBA00080573"/>
    </source>
</evidence>
<evidence type="ECO:0000256" key="6">
    <source>
        <dbReference type="ARBA" id="ARBA00022777"/>
    </source>
</evidence>
<dbReference type="Gene3D" id="1.10.510.10">
    <property type="entry name" value="Transferase(Phosphotransferase) domain 1"/>
    <property type="match status" value="1"/>
</dbReference>
<evidence type="ECO:0000256" key="10">
    <source>
        <dbReference type="ARBA" id="ARBA00069016"/>
    </source>
</evidence>
<dbReference type="Pfam" id="PF00069">
    <property type="entry name" value="Pkinase"/>
    <property type="match status" value="1"/>
</dbReference>
<evidence type="ECO:0000256" key="7">
    <source>
        <dbReference type="ARBA" id="ARBA00022840"/>
    </source>
</evidence>
<evidence type="ECO:0000256" key="4">
    <source>
        <dbReference type="ARBA" id="ARBA00022679"/>
    </source>
</evidence>
<dbReference type="OrthoDB" id="266718at2759"/>
<sequence length="402" mass="44543">MQCNTNSHSSYEFSKVQTSSCLFPNKSYLHFQVQPLVGSKTHPNRIGLWDRINSIHFRIVLVFLEKQDEECCTCLCDELKNTITKSVLLLTTALNHCAAQVYCGLTSKGQLIAVKQVALDDCDPASAESEYQRLQVEVDLLKTLCHDNIVGFLGTALQDGVVSIFMEYVPGGSITSILQRFGPLPEKVLALYTRQILEGVAYLHRNRVIHRDLKGNNIMLMPDGVIKLIDFGCARRIGRLTYSSDLSDLLKSVHGTPYWMAPEVINETGHGRKSDIWSIGCTVFEMATGKPPLAHMDKLAALFYIGARRGLMPTLPEEFSGEAKNFVQSCLTSDQKERPSAEELLKHPFVPQRARERQSAADLARHPGAPSVTASRGFQGNNRKGPYPHNAASITAVKAEAL</sequence>
<reference evidence="14" key="3">
    <citation type="submission" date="2025-09" db="UniProtKB">
        <authorList>
            <consortium name="Ensembl"/>
        </authorList>
    </citation>
    <scope>IDENTIFICATION</scope>
</reference>
<dbReference type="GO" id="GO:0004674">
    <property type="term" value="F:protein serine/threonine kinase activity"/>
    <property type="evidence" value="ECO:0007669"/>
    <property type="project" value="UniProtKB-KW"/>
</dbReference>
<dbReference type="GO" id="GO:0005524">
    <property type="term" value="F:ATP binding"/>
    <property type="evidence" value="ECO:0007669"/>
    <property type="project" value="UniProtKB-KW"/>
</dbReference>
<name>A0A8C9V852_SCLFO</name>
<dbReference type="Proteomes" id="UP000694397">
    <property type="component" value="Chromosome 12"/>
</dbReference>
<dbReference type="EC" id="2.7.11.1" evidence="2"/>
<keyword evidence="5" id="KW-0547">Nucleotide-binding</keyword>